<accession>A0A246GA11</accession>
<dbReference type="Pfam" id="PF13481">
    <property type="entry name" value="AAA_25"/>
    <property type="match status" value="1"/>
</dbReference>
<keyword evidence="2 11" id="KW-0547">Nucleotide-binding</keyword>
<evidence type="ECO:0000256" key="11">
    <source>
        <dbReference type="HAMAP-Rule" id="MF_01498"/>
    </source>
</evidence>
<dbReference type="InterPro" id="IPR014721">
    <property type="entry name" value="Ribsml_uS5_D2-typ_fold_subgr"/>
</dbReference>
<keyword evidence="8 11" id="KW-0346">Stress response</keyword>
<dbReference type="InterPro" id="IPR027417">
    <property type="entry name" value="P-loop_NTPase"/>
</dbReference>
<keyword evidence="1 11" id="KW-0479">Metal-binding</keyword>
<dbReference type="SUPFAM" id="SSF52540">
    <property type="entry name" value="P-loop containing nucleoside triphosphate hydrolases"/>
    <property type="match status" value="1"/>
</dbReference>
<dbReference type="HAMAP" id="MF_01498">
    <property type="entry name" value="RadA_bact"/>
    <property type="match status" value="1"/>
</dbReference>
<feature type="domain" description="RecA family profile 1" evidence="14">
    <location>
        <begin position="69"/>
        <end position="215"/>
    </location>
</feature>
<keyword evidence="4 13" id="KW-0863">Zinc-finger</keyword>
<evidence type="ECO:0000256" key="1">
    <source>
        <dbReference type="ARBA" id="ARBA00022723"/>
    </source>
</evidence>
<dbReference type="GO" id="GO:0003684">
    <property type="term" value="F:damaged DNA binding"/>
    <property type="evidence" value="ECO:0007669"/>
    <property type="project" value="InterPro"/>
</dbReference>
<dbReference type="FunFam" id="3.40.50.300:FF:000050">
    <property type="entry name" value="DNA repair protein RadA"/>
    <property type="match status" value="1"/>
</dbReference>
<dbReference type="InterPro" id="IPR020568">
    <property type="entry name" value="Ribosomal_Su5_D2-typ_SF"/>
</dbReference>
<evidence type="ECO:0000259" key="14">
    <source>
        <dbReference type="PROSITE" id="PS50162"/>
    </source>
</evidence>
<organism evidence="15 16">
    <name type="scientific">Flavobacterium columnare</name>
    <dbReference type="NCBI Taxonomy" id="996"/>
    <lineage>
        <taxon>Bacteria</taxon>
        <taxon>Pseudomonadati</taxon>
        <taxon>Bacteroidota</taxon>
        <taxon>Flavobacteriia</taxon>
        <taxon>Flavobacteriales</taxon>
        <taxon>Flavobacteriaceae</taxon>
        <taxon>Flavobacterium</taxon>
    </lineage>
</organism>
<dbReference type="Gene3D" id="3.30.230.10">
    <property type="match status" value="1"/>
</dbReference>
<dbReference type="PROSITE" id="PS50162">
    <property type="entry name" value="RECA_2"/>
    <property type="match status" value="1"/>
</dbReference>
<sequence>MAKIKTSFFCQSCGTQFAKWQGQCTSCKEWNTLVEEIVQKEEKVNWKTDSPSHKRVSKPLLVHEIDSTEEIRMNTTDGELNRVLGGGLVPGSLTLLGGEPGIGKSTLLLQISLKLPYKTLYVSGEESQKQIKMRAERITSNNDNCYILTETKTQNIFRQIEVIEPDVVIIDSIQTLQTDYIESSAGSISQIKECTAELIKFAKETNTPVILIGHITKDGTIAGPKILEHMVDTVLQFEGDRNHIYRILRSLKNRFGSTSELGIYEMLGSGLREVANPSEILISHKEEELSGTAIATTMEGMRPLMIEIQALVSTAVYGTPQRSTTGYNAKRLNMILAVLEKRAGFRLGSKDVFLNITGGITVDDPAIDLAVVAAILSSNEDIPVGKDMCFAGEVGLSGEIRPVNRIDQRIQEAEKLGFSTIFVSKYSKISLKNHLIAVKQVAKIEDVVSELFG</sequence>
<comment type="function">
    <text evidence="11">Plays a role in repairing double-strand DNA breaks, probably involving stabilizing or processing branched DNA or blocked replication forks.</text>
</comment>
<dbReference type="GO" id="GO:0008270">
    <property type="term" value="F:zinc ion binding"/>
    <property type="evidence" value="ECO:0007669"/>
    <property type="project" value="UniProtKB-KW"/>
</dbReference>
<reference evidence="15 16" key="1">
    <citation type="journal article" date="2017" name="Infect. Genet. Evol.">
        <title>Comparative genome analysis of fish pathogen Flavobacterium columnare reveals extensive sequence diversity within the species.</title>
        <authorList>
            <person name="Kayansamruaj P."/>
            <person name="Dong H.T."/>
            <person name="Hirono I."/>
            <person name="Kondo H."/>
            <person name="Senapin S."/>
            <person name="Rodkhum C."/>
        </authorList>
    </citation>
    <scope>NUCLEOTIDE SEQUENCE [LARGE SCALE GENOMIC DNA]</scope>
    <source>
        <strain evidence="15 16">1214</strain>
    </source>
</reference>
<dbReference type="InterPro" id="IPR003593">
    <property type="entry name" value="AAA+_ATPase"/>
</dbReference>
<dbReference type="GO" id="GO:0140664">
    <property type="term" value="F:ATP-dependent DNA damage sensor activity"/>
    <property type="evidence" value="ECO:0007669"/>
    <property type="project" value="InterPro"/>
</dbReference>
<name>A0A246GA11_9FLAO</name>
<dbReference type="GO" id="GO:0005829">
    <property type="term" value="C:cytosol"/>
    <property type="evidence" value="ECO:0007669"/>
    <property type="project" value="TreeGrafter"/>
</dbReference>
<dbReference type="NCBIfam" id="TIGR00416">
    <property type="entry name" value="sms"/>
    <property type="match status" value="1"/>
</dbReference>
<dbReference type="SMART" id="SM00382">
    <property type="entry name" value="AAA"/>
    <property type="match status" value="1"/>
</dbReference>
<dbReference type="GO" id="GO:0000725">
    <property type="term" value="P:recombinational repair"/>
    <property type="evidence" value="ECO:0007669"/>
    <property type="project" value="UniProtKB-UniRule"/>
</dbReference>
<comment type="caution">
    <text evidence="15">The sequence shown here is derived from an EMBL/GenBank/DDBJ whole genome shotgun (WGS) entry which is preliminary data.</text>
</comment>
<dbReference type="InterPro" id="IPR004504">
    <property type="entry name" value="DNA_repair_RadA"/>
</dbReference>
<evidence type="ECO:0000256" key="6">
    <source>
        <dbReference type="ARBA" id="ARBA00022833"/>
    </source>
</evidence>
<feature type="short sequence motif" description="RadA KNRFG motif" evidence="11">
    <location>
        <begin position="252"/>
        <end position="256"/>
    </location>
</feature>
<dbReference type="EMBL" id="MTCY01000024">
    <property type="protein sequence ID" value="OWP76654.1"/>
    <property type="molecule type" value="Genomic_DNA"/>
</dbReference>
<evidence type="ECO:0000256" key="10">
    <source>
        <dbReference type="ARBA" id="ARBA00023204"/>
    </source>
</evidence>
<evidence type="ECO:0000256" key="2">
    <source>
        <dbReference type="ARBA" id="ARBA00022741"/>
    </source>
</evidence>
<dbReference type="Pfam" id="PF13541">
    <property type="entry name" value="ChlI"/>
    <property type="match status" value="1"/>
</dbReference>
<comment type="domain">
    <text evidence="11">The middle region has homology to RecA with ATPase motifs including the RadA KNRFG motif, while the C-terminus is homologous to Lon protease.</text>
</comment>
<dbReference type="PRINTS" id="PR01874">
    <property type="entry name" value="DNAREPAIRADA"/>
</dbReference>
<comment type="function">
    <text evidence="13">DNA-dependent ATPase involved in processing of recombination intermediates, plays a role in repairing DNA breaks. Stimulates the branch migration of RecA-mediated strand transfer reactions, allowing the 3' invading strand to extend heteroduplex DNA faster. Binds ssDNA in the presence of ADP but not other nucleotides, has ATPase activity that is stimulated by ssDNA and various branched DNA structures, but inhibited by SSB. Does not have RecA's homology-searching function.</text>
</comment>
<evidence type="ECO:0000256" key="13">
    <source>
        <dbReference type="RuleBase" id="RU003555"/>
    </source>
</evidence>
<evidence type="ECO:0000256" key="5">
    <source>
        <dbReference type="ARBA" id="ARBA00022801"/>
    </source>
</evidence>
<dbReference type="Pfam" id="PF18073">
    <property type="entry name" value="Zn_ribbon_LapB"/>
    <property type="match status" value="1"/>
</dbReference>
<feature type="region of interest" description="Lon-protease-like" evidence="11">
    <location>
        <begin position="351"/>
        <end position="453"/>
    </location>
</feature>
<dbReference type="GO" id="GO:0005524">
    <property type="term" value="F:ATP binding"/>
    <property type="evidence" value="ECO:0007669"/>
    <property type="project" value="UniProtKB-UniRule"/>
</dbReference>
<evidence type="ECO:0000256" key="3">
    <source>
        <dbReference type="ARBA" id="ARBA00022763"/>
    </source>
</evidence>
<feature type="binding site" evidence="11">
    <location>
        <begin position="98"/>
        <end position="105"/>
    </location>
    <ligand>
        <name>ATP</name>
        <dbReference type="ChEBI" id="CHEBI:30616"/>
    </ligand>
</feature>
<evidence type="ECO:0000256" key="8">
    <source>
        <dbReference type="ARBA" id="ARBA00023016"/>
    </source>
</evidence>
<evidence type="ECO:0000256" key="12">
    <source>
        <dbReference type="NCBIfam" id="TIGR00416"/>
    </source>
</evidence>
<evidence type="ECO:0000256" key="9">
    <source>
        <dbReference type="ARBA" id="ARBA00023125"/>
    </source>
</evidence>
<keyword evidence="3 11" id="KW-0227">DNA damage</keyword>
<dbReference type="PANTHER" id="PTHR32472">
    <property type="entry name" value="DNA REPAIR PROTEIN RADA"/>
    <property type="match status" value="1"/>
</dbReference>
<keyword evidence="10 11" id="KW-0234">DNA repair</keyword>
<dbReference type="InterPro" id="IPR041166">
    <property type="entry name" value="Rubredoxin_2"/>
</dbReference>
<evidence type="ECO:0000256" key="7">
    <source>
        <dbReference type="ARBA" id="ARBA00022840"/>
    </source>
</evidence>
<keyword evidence="5" id="KW-0378">Hydrolase</keyword>
<proteinExistence type="inferred from homology"/>
<dbReference type="CDD" id="cd01121">
    <property type="entry name" value="RadA_SMS_N"/>
    <property type="match status" value="1"/>
</dbReference>
<keyword evidence="7 11" id="KW-0067">ATP-binding</keyword>
<evidence type="ECO:0000313" key="15">
    <source>
        <dbReference type="EMBL" id="OWP76654.1"/>
    </source>
</evidence>
<dbReference type="OrthoDB" id="9803906at2"/>
<keyword evidence="9 11" id="KW-0238">DNA-binding</keyword>
<protein>
    <recommendedName>
        <fullName evidence="11 12">DNA repair protein RadA</fullName>
    </recommendedName>
</protein>
<gene>
    <name evidence="11" type="primary">radA</name>
    <name evidence="15" type="ORF">BWK62_09190</name>
</gene>
<comment type="similarity">
    <text evidence="11 13">Belongs to the RecA family. RadA subfamily.</text>
</comment>
<dbReference type="AlphaFoldDB" id="A0A246GA11"/>
<dbReference type="SUPFAM" id="SSF54211">
    <property type="entry name" value="Ribosomal protein S5 domain 2-like"/>
    <property type="match status" value="1"/>
</dbReference>
<keyword evidence="6 13" id="KW-0862">Zinc</keyword>
<dbReference type="GO" id="GO:0016787">
    <property type="term" value="F:hydrolase activity"/>
    <property type="evidence" value="ECO:0007669"/>
    <property type="project" value="UniProtKB-KW"/>
</dbReference>
<evidence type="ECO:0000313" key="16">
    <source>
        <dbReference type="Proteomes" id="UP000198034"/>
    </source>
</evidence>
<evidence type="ECO:0000256" key="4">
    <source>
        <dbReference type="ARBA" id="ARBA00022771"/>
    </source>
</evidence>
<dbReference type="Gene3D" id="3.40.50.300">
    <property type="entry name" value="P-loop containing nucleotide triphosphate hydrolases"/>
    <property type="match status" value="1"/>
</dbReference>
<dbReference type="Proteomes" id="UP000198034">
    <property type="component" value="Unassembled WGS sequence"/>
</dbReference>
<dbReference type="InterPro" id="IPR020588">
    <property type="entry name" value="RecA_ATP-bd"/>
</dbReference>
<dbReference type="PANTHER" id="PTHR32472:SF10">
    <property type="entry name" value="DNA REPAIR PROTEIN RADA-LIKE PROTEIN"/>
    <property type="match status" value="1"/>
</dbReference>